<feature type="compositionally biased region" description="Basic and acidic residues" evidence="1">
    <location>
        <begin position="606"/>
        <end position="624"/>
    </location>
</feature>
<protein>
    <recommendedName>
        <fullName evidence="2">TERF2-interacting telomeric protein 1 Myb domain-containing protein</fullName>
    </recommendedName>
</protein>
<name>A0AAD2HHX2_9AGAR</name>
<feature type="region of interest" description="Disordered" evidence="1">
    <location>
        <begin position="606"/>
        <end position="630"/>
    </location>
</feature>
<dbReference type="Proteomes" id="UP001295794">
    <property type="component" value="Unassembled WGS sequence"/>
</dbReference>
<dbReference type="InterPro" id="IPR015010">
    <property type="entry name" value="TERF2IP_Myb"/>
</dbReference>
<evidence type="ECO:0000313" key="4">
    <source>
        <dbReference type="Proteomes" id="UP001295794"/>
    </source>
</evidence>
<evidence type="ECO:0000256" key="1">
    <source>
        <dbReference type="SAM" id="MobiDB-lite"/>
    </source>
</evidence>
<gene>
    <name evidence="3" type="ORF">MYCIT1_LOCUS24288</name>
</gene>
<feature type="compositionally biased region" description="Pro residues" evidence="1">
    <location>
        <begin position="243"/>
        <end position="258"/>
    </location>
</feature>
<feature type="compositionally biased region" description="Polar residues" evidence="1">
    <location>
        <begin position="162"/>
        <end position="172"/>
    </location>
</feature>
<evidence type="ECO:0000313" key="3">
    <source>
        <dbReference type="EMBL" id="CAK5276171.1"/>
    </source>
</evidence>
<accession>A0AAD2HHX2</accession>
<feature type="non-terminal residue" evidence="3">
    <location>
        <position position="677"/>
    </location>
</feature>
<feature type="region of interest" description="Disordered" evidence="1">
    <location>
        <begin position="114"/>
        <end position="262"/>
    </location>
</feature>
<dbReference type="InterPro" id="IPR009057">
    <property type="entry name" value="Homeodomain-like_sf"/>
</dbReference>
<comment type="caution">
    <text evidence="3">The sequence shown here is derived from an EMBL/GenBank/DDBJ whole genome shotgun (WGS) entry which is preliminary data.</text>
</comment>
<sequence>GLSLRISLFRSYSALDRNSSRHCRVWGTQHDLALLTTRRAMSGRAPFTEKEDSLLMKYIATYSPSLAGRCGNKLFQTLVENKDHKWGWSKCHPWQGWRHRYISKQKSFDTRIRKYQDKKGLPTESPTYGATRLSYLKMPSAKGSPSRKKRRHSDEETDNNEIDNGQRPSSSVAPARKRTRIVPDISTLEEPVDSLDDSQEDALATTRQPGKQAKDACNNDDSLDGEDPFRSLPPRTEHQGSSLPPPARTIPKPRPPPKVMSNGFSATFEGVERFIADGSRNQLAEISWPPIRHRTKTFSAVDQTTKFDFDDTPTVPRIRSSRPQAKAIPSSSRLQLMSSTLDWGSPARSAPGFGDRRSLAPSPNTQDEQLPSPPESMLTSDAKIKARSEHHGLRLVSRDDVRRHSLPTPRPPQIDLELAVPNRKKLESLPARSRSPRFIPAVARHSSLSRSLFASPAKPTTARTPDGPTVHDSHDEPLMLDIARQTLGKMAANHGFSLDVVRNVFARSRDLAKTDTVLLRMRRKAEEVGEAQFGNSEDDLRLWSEERQSRKSVARSPWRTGAPEEEFHARPFELNEHPLAETEYTPPHGTRAAALIRLARKGRLNEGVKREQRRVSAGKTDRSPRSGSHFAALPFHELASADANILTKMEREDLRLSMSTTADVARYMRSGIEPSID</sequence>
<dbReference type="Gene3D" id="1.10.10.60">
    <property type="entry name" value="Homeodomain-like"/>
    <property type="match status" value="1"/>
</dbReference>
<reference evidence="3" key="1">
    <citation type="submission" date="2023-11" db="EMBL/GenBank/DDBJ databases">
        <authorList>
            <person name="De Vega J J."/>
            <person name="De Vega J J."/>
        </authorList>
    </citation>
    <scope>NUCLEOTIDE SEQUENCE</scope>
</reference>
<feature type="compositionally biased region" description="Acidic residues" evidence="1">
    <location>
        <begin position="190"/>
        <end position="200"/>
    </location>
</feature>
<organism evidence="3 4">
    <name type="scientific">Mycena citricolor</name>
    <dbReference type="NCBI Taxonomy" id="2018698"/>
    <lineage>
        <taxon>Eukaryota</taxon>
        <taxon>Fungi</taxon>
        <taxon>Dikarya</taxon>
        <taxon>Basidiomycota</taxon>
        <taxon>Agaricomycotina</taxon>
        <taxon>Agaricomycetes</taxon>
        <taxon>Agaricomycetidae</taxon>
        <taxon>Agaricales</taxon>
        <taxon>Marasmiineae</taxon>
        <taxon>Mycenaceae</taxon>
        <taxon>Mycena</taxon>
    </lineage>
</organism>
<dbReference type="AlphaFoldDB" id="A0AAD2HHX2"/>
<feature type="domain" description="TERF2-interacting telomeric protein 1 Myb" evidence="2">
    <location>
        <begin position="47"/>
        <end position="104"/>
    </location>
</feature>
<feature type="compositionally biased region" description="Basic and acidic residues" evidence="1">
    <location>
        <begin position="382"/>
        <end position="403"/>
    </location>
</feature>
<dbReference type="EMBL" id="CAVNYO010000405">
    <property type="protein sequence ID" value="CAK5276171.1"/>
    <property type="molecule type" value="Genomic_DNA"/>
</dbReference>
<feature type="region of interest" description="Disordered" evidence="1">
    <location>
        <begin position="309"/>
        <end position="414"/>
    </location>
</feature>
<feature type="region of interest" description="Disordered" evidence="1">
    <location>
        <begin position="450"/>
        <end position="474"/>
    </location>
</feature>
<feature type="compositionally biased region" description="Polar residues" evidence="1">
    <location>
        <begin position="329"/>
        <end position="342"/>
    </location>
</feature>
<evidence type="ECO:0000259" key="2">
    <source>
        <dbReference type="Pfam" id="PF08914"/>
    </source>
</evidence>
<proteinExistence type="predicted"/>
<dbReference type="SUPFAM" id="SSF46689">
    <property type="entry name" value="Homeodomain-like"/>
    <property type="match status" value="1"/>
</dbReference>
<keyword evidence="4" id="KW-1185">Reference proteome</keyword>
<dbReference type="Pfam" id="PF08914">
    <property type="entry name" value="Myb_Rap1"/>
    <property type="match status" value="1"/>
</dbReference>
<dbReference type="CDD" id="cd11655">
    <property type="entry name" value="rap1_myb-like"/>
    <property type="match status" value="1"/>
</dbReference>